<sequence length="337" mass="36599">MRLKKIGLPLLVGASFWLAASTSALAEIKTVNIAQQYGISYLPLMVMQDKGLLKIEAKAAGLGDIKVNWAKFAGGNVMNDAILSGDLQFASGGVGPFVTLWAKTRSNVVVKGVTAMNSMPLLLTTRNPAVKTIKDFTSKDRIALPAVKVSIQAITLQMAAEKAFGPGQQNKLDAITVTQSHPDGMAALLSGSSEINSHFTSPPFQYIELSKPGIHTVLNSYDVTGGPHTFNVVWATQKFADANPKTYAAFVKAFDKAVAFVNNDKQAAAELYIRVTKSKEPASFFVKILNDPNVKFTTTPQNVMKYVDFMYRIGFIKAKPASWKDMFFPNMHNLPGS</sequence>
<dbReference type="AlphaFoldDB" id="A0A4R3MBY7"/>
<accession>A0A4R3MBY7</accession>
<keyword evidence="3" id="KW-1185">Reference proteome</keyword>
<protein>
    <submittedName>
        <fullName evidence="2">NitT/TauT family transport system substrate-binding protein</fullName>
    </submittedName>
</protein>
<dbReference type="RefSeq" id="WP_132581078.1">
    <property type="nucleotide sequence ID" value="NZ_SMAJ01000004.1"/>
</dbReference>
<evidence type="ECO:0000313" key="2">
    <source>
        <dbReference type="EMBL" id="TCT08975.1"/>
    </source>
</evidence>
<name>A0A4R3MBY7_9BURK</name>
<reference evidence="2 3" key="1">
    <citation type="submission" date="2019-03" db="EMBL/GenBank/DDBJ databases">
        <title>Genomic Encyclopedia of Type Strains, Phase IV (KMG-IV): sequencing the most valuable type-strain genomes for metagenomic binning, comparative biology and taxonomic classification.</title>
        <authorList>
            <person name="Goeker M."/>
        </authorList>
    </citation>
    <scope>NUCLEOTIDE SEQUENCE [LARGE SCALE GENOMIC DNA]</scope>
    <source>
        <strain evidence="2 3">DSM 24591</strain>
    </source>
</reference>
<dbReference type="PANTHER" id="PTHR30024:SF2">
    <property type="entry name" value="ABC TRANSPORTER SUBSTRATE-BINDING PROTEIN"/>
    <property type="match status" value="1"/>
</dbReference>
<dbReference type="PANTHER" id="PTHR30024">
    <property type="entry name" value="ALIPHATIC SULFONATES-BINDING PROTEIN-RELATED"/>
    <property type="match status" value="1"/>
</dbReference>
<comment type="caution">
    <text evidence="2">The sequence shown here is derived from an EMBL/GenBank/DDBJ whole genome shotgun (WGS) entry which is preliminary data.</text>
</comment>
<dbReference type="EMBL" id="SMAJ01000004">
    <property type="protein sequence ID" value="TCT08975.1"/>
    <property type="molecule type" value="Genomic_DNA"/>
</dbReference>
<feature type="chain" id="PRO_5020769773" evidence="1">
    <location>
        <begin position="27"/>
        <end position="337"/>
    </location>
</feature>
<feature type="signal peptide" evidence="1">
    <location>
        <begin position="1"/>
        <end position="26"/>
    </location>
</feature>
<gene>
    <name evidence="2" type="ORF">EDC26_104135</name>
</gene>
<proteinExistence type="predicted"/>
<dbReference type="Gene3D" id="3.40.190.10">
    <property type="entry name" value="Periplasmic binding protein-like II"/>
    <property type="match status" value="2"/>
</dbReference>
<dbReference type="OrthoDB" id="6003871at2"/>
<dbReference type="Pfam" id="PF13379">
    <property type="entry name" value="NMT1_2"/>
    <property type="match status" value="1"/>
</dbReference>
<keyword evidence="1" id="KW-0732">Signal</keyword>
<evidence type="ECO:0000313" key="3">
    <source>
        <dbReference type="Proteomes" id="UP000295525"/>
    </source>
</evidence>
<organism evidence="2 3">
    <name type="scientific">Paralcaligenes ureilyticus</name>
    <dbReference type="NCBI Taxonomy" id="627131"/>
    <lineage>
        <taxon>Bacteria</taxon>
        <taxon>Pseudomonadati</taxon>
        <taxon>Pseudomonadota</taxon>
        <taxon>Betaproteobacteria</taxon>
        <taxon>Burkholderiales</taxon>
        <taxon>Alcaligenaceae</taxon>
        <taxon>Paralcaligenes</taxon>
    </lineage>
</organism>
<evidence type="ECO:0000256" key="1">
    <source>
        <dbReference type="SAM" id="SignalP"/>
    </source>
</evidence>
<dbReference type="SUPFAM" id="SSF53850">
    <property type="entry name" value="Periplasmic binding protein-like II"/>
    <property type="match status" value="1"/>
</dbReference>
<dbReference type="Proteomes" id="UP000295525">
    <property type="component" value="Unassembled WGS sequence"/>
</dbReference>